<dbReference type="SMART" id="SM00220">
    <property type="entry name" value="S_TKc"/>
    <property type="match status" value="1"/>
</dbReference>
<evidence type="ECO:0000256" key="7">
    <source>
        <dbReference type="ARBA" id="ARBA00023242"/>
    </source>
</evidence>
<protein>
    <submittedName>
        <fullName evidence="10">Cyclin-dependent kinase 3</fullName>
    </submittedName>
</protein>
<feature type="region of interest" description="Disordered" evidence="8">
    <location>
        <begin position="1"/>
        <end position="25"/>
    </location>
</feature>
<dbReference type="FunFam" id="1.10.510.10:FF:000624">
    <property type="entry name" value="Mitogen-activated protein kinase"/>
    <property type="match status" value="1"/>
</dbReference>
<evidence type="ECO:0000256" key="8">
    <source>
        <dbReference type="SAM" id="MobiDB-lite"/>
    </source>
</evidence>
<dbReference type="Pfam" id="PF00069">
    <property type="entry name" value="Pkinase"/>
    <property type="match status" value="1"/>
</dbReference>
<evidence type="ECO:0000256" key="3">
    <source>
        <dbReference type="ARBA" id="ARBA00022679"/>
    </source>
</evidence>
<keyword evidence="6" id="KW-0067">ATP-binding</keyword>
<name>A0AAD5TB80_9FUNG</name>
<evidence type="ECO:0000256" key="6">
    <source>
        <dbReference type="ARBA" id="ARBA00022840"/>
    </source>
</evidence>
<evidence type="ECO:0000313" key="10">
    <source>
        <dbReference type="EMBL" id="KAJ3141897.1"/>
    </source>
</evidence>
<evidence type="ECO:0000259" key="9">
    <source>
        <dbReference type="PROSITE" id="PS50011"/>
    </source>
</evidence>
<proteinExistence type="predicted"/>
<comment type="subcellular location">
    <subcellularLocation>
        <location evidence="1">Nucleus</location>
    </subcellularLocation>
</comment>
<gene>
    <name evidence="10" type="primary">CDK3</name>
    <name evidence="10" type="ORF">HK100_005811</name>
</gene>
<feature type="domain" description="Protein kinase" evidence="9">
    <location>
        <begin position="166"/>
        <end position="461"/>
    </location>
</feature>
<dbReference type="InterPro" id="IPR050117">
    <property type="entry name" value="MAPK"/>
</dbReference>
<reference evidence="10" key="1">
    <citation type="submission" date="2020-05" db="EMBL/GenBank/DDBJ databases">
        <title>Phylogenomic resolution of chytrid fungi.</title>
        <authorList>
            <person name="Stajich J.E."/>
            <person name="Amses K."/>
            <person name="Simmons R."/>
            <person name="Seto K."/>
            <person name="Myers J."/>
            <person name="Bonds A."/>
            <person name="Quandt C.A."/>
            <person name="Barry K."/>
            <person name="Liu P."/>
            <person name="Grigoriev I."/>
            <person name="Longcore J.E."/>
            <person name="James T.Y."/>
        </authorList>
    </citation>
    <scope>NUCLEOTIDE SEQUENCE</scope>
    <source>
        <strain evidence="10">JEL0513</strain>
    </source>
</reference>
<evidence type="ECO:0000256" key="4">
    <source>
        <dbReference type="ARBA" id="ARBA00022741"/>
    </source>
</evidence>
<dbReference type="GO" id="GO:0005634">
    <property type="term" value="C:nucleus"/>
    <property type="evidence" value="ECO:0007669"/>
    <property type="project" value="UniProtKB-SubCell"/>
</dbReference>
<dbReference type="GO" id="GO:0005524">
    <property type="term" value="F:ATP binding"/>
    <property type="evidence" value="ECO:0007669"/>
    <property type="project" value="UniProtKB-KW"/>
</dbReference>
<organism evidence="10 11">
    <name type="scientific">Physocladia obscura</name>
    <dbReference type="NCBI Taxonomy" id="109957"/>
    <lineage>
        <taxon>Eukaryota</taxon>
        <taxon>Fungi</taxon>
        <taxon>Fungi incertae sedis</taxon>
        <taxon>Chytridiomycota</taxon>
        <taxon>Chytridiomycota incertae sedis</taxon>
        <taxon>Chytridiomycetes</taxon>
        <taxon>Chytridiales</taxon>
        <taxon>Chytriomycetaceae</taxon>
        <taxon>Physocladia</taxon>
    </lineage>
</organism>
<keyword evidence="3" id="KW-0808">Transferase</keyword>
<keyword evidence="11" id="KW-1185">Reference proteome</keyword>
<keyword evidence="4" id="KW-0547">Nucleotide-binding</keyword>
<evidence type="ECO:0000256" key="1">
    <source>
        <dbReference type="ARBA" id="ARBA00004123"/>
    </source>
</evidence>
<dbReference type="AlphaFoldDB" id="A0AAD5TB80"/>
<keyword evidence="7" id="KW-0539">Nucleus</keyword>
<dbReference type="PROSITE" id="PS50011">
    <property type="entry name" value="PROTEIN_KINASE_DOM"/>
    <property type="match status" value="1"/>
</dbReference>
<evidence type="ECO:0000313" key="11">
    <source>
        <dbReference type="Proteomes" id="UP001211907"/>
    </source>
</evidence>
<dbReference type="Gene3D" id="1.10.510.10">
    <property type="entry name" value="Transferase(Phosphotransferase) domain 1"/>
    <property type="match status" value="1"/>
</dbReference>
<sequence length="479" mass="54073">MIGRNSNNFRTPNRSKKKSIRNIKSSGENASTLGIKTETTRTLVAPIVSVPAGQKISLVRDLSMPNMMVCQIDSPAAIADQINPFVAKHPPIILSANSNNNNENNFPKSSNFEFSHSATSPCLNQANQHQQPVIPQFSYPTSLLTLSSKQPPRPTQHSKISIWTKYKPGSQCGNGAYGTVFSAERISDGQFVAVKIMPKDSAELRTAAILRELMTFRCIKEYENGEFPFLLNLLEHESDNEYTYFILPLSYSDLTGYIQKSGHGLSVEKTKHFLLQILLAVNALSEMGLMHRDLKPSNIMIFESTDFGEYVKLIDFGLVRAEVFPQRPYSPTVQTVFYRAPEVFLQTPSESEEKFYDSSIDMWSIGCIFAEMINAKTLFDGSSDVEVLIDIIRTIGEPSKNDFKFEFITSKTMPDTSRLLSTRFGQYFAKNPYAEDLMKSMLMYNPDERIHARAAVRHSFFNSVKEPYQKWTGKCSLPF</sequence>
<dbReference type="InterPro" id="IPR011009">
    <property type="entry name" value="Kinase-like_dom_sf"/>
</dbReference>
<comment type="caution">
    <text evidence="10">The sequence shown here is derived from an EMBL/GenBank/DDBJ whole genome shotgun (WGS) entry which is preliminary data.</text>
</comment>
<evidence type="ECO:0000256" key="5">
    <source>
        <dbReference type="ARBA" id="ARBA00022777"/>
    </source>
</evidence>
<dbReference type="PANTHER" id="PTHR24055">
    <property type="entry name" value="MITOGEN-ACTIVATED PROTEIN KINASE"/>
    <property type="match status" value="1"/>
</dbReference>
<accession>A0AAD5TB80</accession>
<dbReference type="SUPFAM" id="SSF56112">
    <property type="entry name" value="Protein kinase-like (PK-like)"/>
    <property type="match status" value="1"/>
</dbReference>
<dbReference type="PROSITE" id="PS00108">
    <property type="entry name" value="PROTEIN_KINASE_ST"/>
    <property type="match status" value="1"/>
</dbReference>
<dbReference type="Gene3D" id="3.30.200.20">
    <property type="entry name" value="Phosphorylase Kinase, domain 1"/>
    <property type="match status" value="1"/>
</dbReference>
<keyword evidence="5 10" id="KW-0418">Kinase</keyword>
<feature type="compositionally biased region" description="Polar residues" evidence="8">
    <location>
        <begin position="1"/>
        <end position="12"/>
    </location>
</feature>
<evidence type="ECO:0000256" key="2">
    <source>
        <dbReference type="ARBA" id="ARBA00022527"/>
    </source>
</evidence>
<dbReference type="GO" id="GO:0004674">
    <property type="term" value="F:protein serine/threonine kinase activity"/>
    <property type="evidence" value="ECO:0007669"/>
    <property type="project" value="UniProtKB-KW"/>
</dbReference>
<keyword evidence="2" id="KW-0723">Serine/threonine-protein kinase</keyword>
<dbReference type="EMBL" id="JADGJH010000027">
    <property type="protein sequence ID" value="KAJ3141897.1"/>
    <property type="molecule type" value="Genomic_DNA"/>
</dbReference>
<dbReference type="InterPro" id="IPR000719">
    <property type="entry name" value="Prot_kinase_dom"/>
</dbReference>
<dbReference type="Proteomes" id="UP001211907">
    <property type="component" value="Unassembled WGS sequence"/>
</dbReference>
<dbReference type="InterPro" id="IPR008271">
    <property type="entry name" value="Ser/Thr_kinase_AS"/>
</dbReference>